<keyword evidence="3" id="KW-1185">Reference proteome</keyword>
<comment type="caution">
    <text evidence="2">The sequence shown here is derived from an EMBL/GenBank/DDBJ whole genome shotgun (WGS) entry which is preliminary data.</text>
</comment>
<dbReference type="RefSeq" id="WP_084146317.1">
    <property type="nucleotide sequence ID" value="NZ_ARYL01000020.1"/>
</dbReference>
<dbReference type="AlphaFoldDB" id="A0A059G5C6"/>
<dbReference type="InterPro" id="IPR010982">
    <property type="entry name" value="Lambda_DNA-bd_dom_sf"/>
</dbReference>
<dbReference type="PROSITE" id="PS50943">
    <property type="entry name" value="HTH_CROC1"/>
    <property type="match status" value="1"/>
</dbReference>
<dbReference type="Proteomes" id="UP000024942">
    <property type="component" value="Unassembled WGS sequence"/>
</dbReference>
<protein>
    <submittedName>
        <fullName evidence="2">XRE family transcriptional regulator</fullName>
    </submittedName>
</protein>
<proteinExistence type="predicted"/>
<reference evidence="2 3" key="1">
    <citation type="journal article" date="2014" name="Antonie Van Leeuwenhoek">
        <title>Hyphomonas beringensis sp. nov. and Hyphomonas chukchiensis sp. nov., isolated from surface seawater of the Bering Sea and Chukchi Sea.</title>
        <authorList>
            <person name="Li C."/>
            <person name="Lai Q."/>
            <person name="Li G."/>
            <person name="Dong C."/>
            <person name="Wang J."/>
            <person name="Liao Y."/>
            <person name="Shao Z."/>
        </authorList>
    </citation>
    <scope>NUCLEOTIDE SEQUENCE [LARGE SCALE GENOMIC DNA]</scope>
    <source>
        <strain evidence="2 3">SCH89</strain>
    </source>
</reference>
<evidence type="ECO:0000313" key="2">
    <source>
        <dbReference type="EMBL" id="KDA01894.1"/>
    </source>
</evidence>
<evidence type="ECO:0000259" key="1">
    <source>
        <dbReference type="PROSITE" id="PS50943"/>
    </source>
</evidence>
<dbReference type="Pfam" id="PF01381">
    <property type="entry name" value="HTH_3"/>
    <property type="match status" value="1"/>
</dbReference>
<accession>A0A059G5C6</accession>
<evidence type="ECO:0000313" key="3">
    <source>
        <dbReference type="Proteomes" id="UP000024942"/>
    </source>
</evidence>
<dbReference type="SMART" id="SM00530">
    <property type="entry name" value="HTH_XRE"/>
    <property type="match status" value="1"/>
</dbReference>
<gene>
    <name evidence="2" type="ORF">HOC_13294</name>
</gene>
<dbReference type="OrthoDB" id="9803379at2"/>
<organism evidence="2 3">
    <name type="scientific">Hyphomonas oceanitis SCH89</name>
    <dbReference type="NCBI Taxonomy" id="1280953"/>
    <lineage>
        <taxon>Bacteria</taxon>
        <taxon>Pseudomonadati</taxon>
        <taxon>Pseudomonadota</taxon>
        <taxon>Alphaproteobacteria</taxon>
        <taxon>Hyphomonadales</taxon>
        <taxon>Hyphomonadaceae</taxon>
        <taxon>Hyphomonas</taxon>
    </lineage>
</organism>
<dbReference type="SUPFAM" id="SSF47413">
    <property type="entry name" value="lambda repressor-like DNA-binding domains"/>
    <property type="match status" value="1"/>
</dbReference>
<dbReference type="Gene3D" id="1.10.260.40">
    <property type="entry name" value="lambda repressor-like DNA-binding domains"/>
    <property type="match status" value="1"/>
</dbReference>
<dbReference type="EMBL" id="ARYL01000020">
    <property type="protein sequence ID" value="KDA01894.1"/>
    <property type="molecule type" value="Genomic_DNA"/>
</dbReference>
<dbReference type="GO" id="GO:0003677">
    <property type="term" value="F:DNA binding"/>
    <property type="evidence" value="ECO:0007669"/>
    <property type="project" value="InterPro"/>
</dbReference>
<feature type="domain" description="HTH cro/C1-type" evidence="1">
    <location>
        <begin position="17"/>
        <end position="71"/>
    </location>
</feature>
<dbReference type="InterPro" id="IPR001387">
    <property type="entry name" value="Cro/C1-type_HTH"/>
</dbReference>
<name>A0A059G5C6_9PROT</name>
<dbReference type="STRING" id="1280953.HOC_13294"/>
<sequence length="79" mass="8786">MTKSLRTRAHRVLLEELKAARHSAGLSQQAVADILDVPQSYVAKVELGERRLDVIEFLKLVEAISGSWGKILEKVTSTK</sequence>
<dbReference type="eggNOG" id="COG1396">
    <property type="taxonomic scope" value="Bacteria"/>
</dbReference>
<dbReference type="CDD" id="cd00093">
    <property type="entry name" value="HTH_XRE"/>
    <property type="match status" value="1"/>
</dbReference>